<sequence>MIILMSDSKENEAAAANLQHLTAFDVMKLSQPADLSKTTEQLLLVDVDADDKFLRYLEPVSLAEALLKRQLSAQVRSVVFLISDTNKHKNLFEFARPFLAHLEGAFKHPVIAYIPTDLNYYSTLLMAPRKTNLNWQVYGINIDDFPKDTSFNLELFQRLEDKHLLWEGPNILEWITTGQKAISSSPVVAENIRFGL</sequence>
<accession>A0A0W0ZJT5</accession>
<comment type="caution">
    <text evidence="1">The sequence shown here is derived from an EMBL/GenBank/DDBJ whole genome shotgun (WGS) entry which is preliminary data.</text>
</comment>
<organism evidence="1 2">
    <name type="scientific">Legionella steelei</name>
    <dbReference type="NCBI Taxonomy" id="947033"/>
    <lineage>
        <taxon>Bacteria</taxon>
        <taxon>Pseudomonadati</taxon>
        <taxon>Pseudomonadota</taxon>
        <taxon>Gammaproteobacteria</taxon>
        <taxon>Legionellales</taxon>
        <taxon>Legionellaceae</taxon>
        <taxon>Legionella</taxon>
    </lineage>
</organism>
<dbReference type="RefSeq" id="WP_058511337.1">
    <property type="nucleotide sequence ID" value="NZ_LNYY01000019.1"/>
</dbReference>
<dbReference type="PATRIC" id="fig|947033.5.peg.2702"/>
<dbReference type="Proteomes" id="UP000054926">
    <property type="component" value="Unassembled WGS sequence"/>
</dbReference>
<name>A0A0W0ZJT5_9GAMM</name>
<reference evidence="1 2" key="1">
    <citation type="submission" date="2015-11" db="EMBL/GenBank/DDBJ databases">
        <title>Genomic analysis of 38 Legionella species identifies large and diverse effector repertoires.</title>
        <authorList>
            <person name="Burstein D."/>
            <person name="Amaro F."/>
            <person name="Zusman T."/>
            <person name="Lifshitz Z."/>
            <person name="Cohen O."/>
            <person name="Gilbert J.A."/>
            <person name="Pupko T."/>
            <person name="Shuman H.A."/>
            <person name="Segal G."/>
        </authorList>
    </citation>
    <scope>NUCLEOTIDE SEQUENCE [LARGE SCALE GENOMIC DNA]</scope>
    <source>
        <strain evidence="1 2">IMVS3376</strain>
    </source>
</reference>
<evidence type="ECO:0000313" key="1">
    <source>
        <dbReference type="EMBL" id="KTD69389.1"/>
    </source>
</evidence>
<gene>
    <name evidence="1" type="ORF">Lste_2547</name>
</gene>
<dbReference type="OrthoDB" id="5652054at2"/>
<proteinExistence type="predicted"/>
<keyword evidence="2" id="KW-1185">Reference proteome</keyword>
<protein>
    <submittedName>
        <fullName evidence="1">Uncharacterized protein</fullName>
    </submittedName>
</protein>
<evidence type="ECO:0000313" key="2">
    <source>
        <dbReference type="Proteomes" id="UP000054926"/>
    </source>
</evidence>
<dbReference type="EMBL" id="LNYY01000019">
    <property type="protein sequence ID" value="KTD69389.1"/>
    <property type="molecule type" value="Genomic_DNA"/>
</dbReference>
<dbReference type="AlphaFoldDB" id="A0A0W0ZJT5"/>